<sequence length="133" mass="15354">MEKKKKISFKLPETIKHKEARKIISDLVKQLNDRGMLEIADIPQLHRMATAYDAYLECVEVLARDGMTMENLKGEWVKRPEANLLKENWSQYLELAKEYGLTAKSKGQIKALNTGDNEESPLEAYLKSKKETR</sequence>
<dbReference type="EMBL" id="FMYE01000018">
    <property type="protein sequence ID" value="SDB77183.1"/>
    <property type="molecule type" value="Genomic_DNA"/>
</dbReference>
<reference evidence="2 3" key="1">
    <citation type="submission" date="2016-10" db="EMBL/GenBank/DDBJ databases">
        <authorList>
            <person name="de Groot N.N."/>
        </authorList>
    </citation>
    <scope>NUCLEOTIDE SEQUENCE [LARGE SCALE GENOMIC DNA]</scope>
    <source>
        <strain evidence="2 3">NLAE-zl-C500</strain>
    </source>
</reference>
<organism evidence="2 3">
    <name type="scientific">Bacteroides ovatus</name>
    <dbReference type="NCBI Taxonomy" id="28116"/>
    <lineage>
        <taxon>Bacteria</taxon>
        <taxon>Pseudomonadati</taxon>
        <taxon>Bacteroidota</taxon>
        <taxon>Bacteroidia</taxon>
        <taxon>Bacteroidales</taxon>
        <taxon>Bacteroidaceae</taxon>
        <taxon>Bacteroides</taxon>
    </lineage>
</organism>
<accession>A0A1G6G5S7</accession>
<dbReference type="AlphaFoldDB" id="A0A1G6G5S7"/>
<name>A0A1G6G5S7_BACOV</name>
<evidence type="ECO:0000313" key="3">
    <source>
        <dbReference type="Proteomes" id="UP000183670"/>
    </source>
</evidence>
<feature type="region of interest" description="Disordered" evidence="1">
    <location>
        <begin position="110"/>
        <end position="133"/>
    </location>
</feature>
<dbReference type="NCBIfam" id="TIGR01558">
    <property type="entry name" value="sm_term_P27"/>
    <property type="match status" value="1"/>
</dbReference>
<protein>
    <submittedName>
        <fullName evidence="2">Phage terminase, small subunit, putative, P27 family</fullName>
    </submittedName>
</protein>
<evidence type="ECO:0000313" key="2">
    <source>
        <dbReference type="EMBL" id="SDB77183.1"/>
    </source>
</evidence>
<dbReference type="RefSeq" id="WP_074558117.1">
    <property type="nucleotide sequence ID" value="NZ_FMYE01000018.1"/>
</dbReference>
<gene>
    <name evidence="2" type="ORF">SAMN05192581_101850</name>
</gene>
<dbReference type="InterPro" id="IPR006448">
    <property type="entry name" value="Phage_term_ssu_P27"/>
</dbReference>
<proteinExistence type="predicted"/>
<dbReference type="Proteomes" id="UP000183670">
    <property type="component" value="Unassembled WGS sequence"/>
</dbReference>
<dbReference type="Pfam" id="PF05119">
    <property type="entry name" value="Terminase_4"/>
    <property type="match status" value="1"/>
</dbReference>
<evidence type="ECO:0000256" key="1">
    <source>
        <dbReference type="SAM" id="MobiDB-lite"/>
    </source>
</evidence>